<comment type="caution">
    <text evidence="7">The sequence shown here is derived from an EMBL/GenBank/DDBJ whole genome shotgun (WGS) entry which is preliminary data.</text>
</comment>
<evidence type="ECO:0000313" key="7">
    <source>
        <dbReference type="EMBL" id="MBA9077847.1"/>
    </source>
</evidence>
<evidence type="ECO:0000256" key="3">
    <source>
        <dbReference type="ARBA" id="ARBA00022989"/>
    </source>
</evidence>
<feature type="transmembrane region" description="Helical" evidence="5">
    <location>
        <begin position="407"/>
        <end position="424"/>
    </location>
</feature>
<feature type="transmembrane region" description="Helical" evidence="5">
    <location>
        <begin position="134"/>
        <end position="156"/>
    </location>
</feature>
<dbReference type="AlphaFoldDB" id="A0A839GSK2"/>
<feature type="transmembrane region" description="Helical" evidence="5">
    <location>
        <begin position="259"/>
        <end position="276"/>
    </location>
</feature>
<organism evidence="7 8">
    <name type="scientific">Rufibacter quisquiliarum</name>
    <dbReference type="NCBI Taxonomy" id="1549639"/>
    <lineage>
        <taxon>Bacteria</taxon>
        <taxon>Pseudomonadati</taxon>
        <taxon>Bacteroidota</taxon>
        <taxon>Cytophagia</taxon>
        <taxon>Cytophagales</taxon>
        <taxon>Hymenobacteraceae</taxon>
        <taxon>Rufibacter</taxon>
    </lineage>
</organism>
<evidence type="ECO:0000256" key="5">
    <source>
        <dbReference type="SAM" id="Phobius"/>
    </source>
</evidence>
<keyword evidence="2 5" id="KW-0812">Transmembrane</keyword>
<comment type="subcellular location">
    <subcellularLocation>
        <location evidence="1">Membrane</location>
        <topology evidence="1">Multi-pass membrane protein</topology>
    </subcellularLocation>
</comment>
<dbReference type="Proteomes" id="UP000563094">
    <property type="component" value="Unassembled WGS sequence"/>
</dbReference>
<proteinExistence type="predicted"/>
<keyword evidence="4 5" id="KW-0472">Membrane</keyword>
<evidence type="ECO:0000256" key="2">
    <source>
        <dbReference type="ARBA" id="ARBA00022692"/>
    </source>
</evidence>
<feature type="transmembrane region" description="Helical" evidence="5">
    <location>
        <begin position="71"/>
        <end position="91"/>
    </location>
</feature>
<dbReference type="InterPro" id="IPR051533">
    <property type="entry name" value="WaaL-like"/>
</dbReference>
<keyword evidence="3 5" id="KW-1133">Transmembrane helix</keyword>
<protein>
    <recommendedName>
        <fullName evidence="6">O-antigen ligase-related domain-containing protein</fullName>
    </recommendedName>
</protein>
<evidence type="ECO:0000313" key="8">
    <source>
        <dbReference type="Proteomes" id="UP000563094"/>
    </source>
</evidence>
<feature type="transmembrane region" description="Helical" evidence="5">
    <location>
        <begin position="352"/>
        <end position="370"/>
    </location>
</feature>
<reference evidence="7 8" key="1">
    <citation type="submission" date="2020-08" db="EMBL/GenBank/DDBJ databases">
        <title>Genomic Encyclopedia of Type Strains, Phase IV (KMG-IV): sequencing the most valuable type-strain genomes for metagenomic binning, comparative biology and taxonomic classification.</title>
        <authorList>
            <person name="Goeker M."/>
        </authorList>
    </citation>
    <scope>NUCLEOTIDE SEQUENCE [LARGE SCALE GENOMIC DNA]</scope>
    <source>
        <strain evidence="7 8">DSM 29854</strain>
    </source>
</reference>
<evidence type="ECO:0000259" key="6">
    <source>
        <dbReference type="Pfam" id="PF04932"/>
    </source>
</evidence>
<dbReference type="GO" id="GO:0016020">
    <property type="term" value="C:membrane"/>
    <property type="evidence" value="ECO:0007669"/>
    <property type="project" value="UniProtKB-SubCell"/>
</dbReference>
<feature type="domain" description="O-antigen ligase-related" evidence="6">
    <location>
        <begin position="217"/>
        <end position="355"/>
    </location>
</feature>
<dbReference type="PANTHER" id="PTHR37422">
    <property type="entry name" value="TEICHURONIC ACID BIOSYNTHESIS PROTEIN TUAE"/>
    <property type="match status" value="1"/>
</dbReference>
<gene>
    <name evidence="7" type="ORF">FHS90_002566</name>
</gene>
<sequence>MAPSYKISASSWLVTLLLLVLLFSGFITNFLSFTEISLSTIVFDLLIFLLLLHTGLTLYELTLQAGKMNISYVFFAAFWFFLFVLTLIKTITLDVNPLLERLFGIRNNLVYAASILYVPLLFRKERQIGRSIRLLYLAGILLCLFAIFQFIFSFKLPMSLLVLRGEVTFSFVEFSIVRPTALLGNTIIFASFTIILFCILLPKYLYQKRKIDLFYIGITLLANVLTYTRAALFGAILSGAIIYVLCYGRFTLNYLIKLILGFSLLVLALVGIGNFFKDSFLVRRVTGVEVGTIGSTDEHFRQIFNSIDYLKEHVVAGAGIGTQGQSGDPEKKIVTDGYWFQLFLENGLPLGSLYFLFFVISVAYSLLLFFRYEDQRLKQLCLTFIGLSAYFFAASLLNSALSSRVNFFLYWLLFSFLLAQQIIVKNNKNALHRN</sequence>
<dbReference type="EMBL" id="JACJIQ010000009">
    <property type="protein sequence ID" value="MBA9077847.1"/>
    <property type="molecule type" value="Genomic_DNA"/>
</dbReference>
<feature type="transmembrane region" description="Helical" evidence="5">
    <location>
        <begin position="38"/>
        <end position="59"/>
    </location>
</feature>
<dbReference type="PANTHER" id="PTHR37422:SF13">
    <property type="entry name" value="LIPOPOLYSACCHARIDE BIOSYNTHESIS PROTEIN PA4999-RELATED"/>
    <property type="match status" value="1"/>
</dbReference>
<name>A0A839GSK2_9BACT</name>
<feature type="transmembrane region" description="Helical" evidence="5">
    <location>
        <begin position="382"/>
        <end position="401"/>
    </location>
</feature>
<feature type="transmembrane region" description="Helical" evidence="5">
    <location>
        <begin position="12"/>
        <end position="32"/>
    </location>
</feature>
<evidence type="ECO:0000256" key="4">
    <source>
        <dbReference type="ARBA" id="ARBA00023136"/>
    </source>
</evidence>
<dbReference type="Pfam" id="PF04932">
    <property type="entry name" value="Wzy_C"/>
    <property type="match status" value="1"/>
</dbReference>
<feature type="transmembrane region" description="Helical" evidence="5">
    <location>
        <begin position="176"/>
        <end position="201"/>
    </location>
</feature>
<evidence type="ECO:0000256" key="1">
    <source>
        <dbReference type="ARBA" id="ARBA00004141"/>
    </source>
</evidence>
<feature type="transmembrane region" description="Helical" evidence="5">
    <location>
        <begin position="213"/>
        <end position="230"/>
    </location>
</feature>
<keyword evidence="8" id="KW-1185">Reference proteome</keyword>
<feature type="transmembrane region" description="Helical" evidence="5">
    <location>
        <begin position="103"/>
        <end position="122"/>
    </location>
</feature>
<dbReference type="RefSeq" id="WP_182513255.1">
    <property type="nucleotide sequence ID" value="NZ_JACJIQ010000009.1"/>
</dbReference>
<dbReference type="InterPro" id="IPR007016">
    <property type="entry name" value="O-antigen_ligase-rel_domated"/>
</dbReference>
<accession>A0A839GSK2</accession>